<feature type="compositionally biased region" description="Low complexity" evidence="1">
    <location>
        <begin position="175"/>
        <end position="187"/>
    </location>
</feature>
<reference evidence="2" key="1">
    <citation type="submission" date="2021-06" db="EMBL/GenBank/DDBJ databases">
        <authorList>
            <person name="Rolland C."/>
        </authorList>
    </citation>
    <scope>NUCLEOTIDE SEQUENCE</scope>
    <source>
        <strain evidence="2">347.936635</strain>
    </source>
</reference>
<accession>A0A8F8KRM5</accession>
<evidence type="ECO:0000313" key="2">
    <source>
        <dbReference type="EMBL" id="QYA18722.1"/>
    </source>
</evidence>
<organism evidence="2">
    <name type="scientific">Clandestinovirus</name>
    <dbReference type="NCBI Taxonomy" id="2831644"/>
    <lineage>
        <taxon>Viruses</taxon>
    </lineage>
</organism>
<protein>
    <submittedName>
        <fullName evidence="2">Uncharacterized protein</fullName>
    </submittedName>
</protein>
<evidence type="ECO:0000256" key="1">
    <source>
        <dbReference type="SAM" id="MobiDB-lite"/>
    </source>
</evidence>
<sequence length="264" mass="30575">MNKRTVRASRVESIDPQGRLIFRDVVEWAEDQKGTIHFKKVFQEPRKHITVNAISKDWSAITNQYTFEVKRELLLADGKIRTDKFTVEAERPDSLNTIIESMLGIKALTMKQRETMAKTKPMISDEQFRSLLPVTPATDAAIDQDLEFDPVETQFTDWMNDAKEEKPKKPKRQTTADSSKSSISTTSELGDRPQFSFTQARKKYTFDLMKLYKRYLRARRIHQGGKFVFINPLSKKQINRQTITRLLSESRAYLADHSLPVSVK</sequence>
<feature type="region of interest" description="Disordered" evidence="1">
    <location>
        <begin position="160"/>
        <end position="190"/>
    </location>
</feature>
<dbReference type="EMBL" id="MZ420154">
    <property type="protein sequence ID" value="QYA18722.1"/>
    <property type="molecule type" value="Genomic_DNA"/>
</dbReference>
<gene>
    <name evidence="2" type="ORF">KOM_12_454</name>
</gene>
<name>A0A8F8KRM5_9VIRU</name>
<proteinExistence type="predicted"/>